<evidence type="ECO:0000313" key="3">
    <source>
        <dbReference type="Proteomes" id="UP000516361"/>
    </source>
</evidence>
<accession>A0A7G1G533</accession>
<keyword evidence="1" id="KW-0175">Coiled coil</keyword>
<dbReference type="Proteomes" id="UP000516361">
    <property type="component" value="Chromosome"/>
</dbReference>
<organism evidence="2 3">
    <name type="scientific">Tepiditoga spiralis</name>
    <dbReference type="NCBI Taxonomy" id="2108365"/>
    <lineage>
        <taxon>Bacteria</taxon>
        <taxon>Thermotogati</taxon>
        <taxon>Thermotogota</taxon>
        <taxon>Thermotogae</taxon>
        <taxon>Petrotogales</taxon>
        <taxon>Petrotogaceae</taxon>
        <taxon>Tepiditoga</taxon>
    </lineage>
</organism>
<proteinExistence type="predicted"/>
<evidence type="ECO:0008006" key="4">
    <source>
        <dbReference type="Google" id="ProtNLM"/>
    </source>
</evidence>
<dbReference type="InParanoid" id="A0A7G1G533"/>
<protein>
    <recommendedName>
        <fullName evidence="4">Rho termination factor N-terminal domain-containing protein</fullName>
    </recommendedName>
</protein>
<feature type="coiled-coil region" evidence="1">
    <location>
        <begin position="35"/>
        <end position="62"/>
    </location>
</feature>
<evidence type="ECO:0000313" key="2">
    <source>
        <dbReference type="EMBL" id="BBE30134.1"/>
    </source>
</evidence>
<dbReference type="AlphaFoldDB" id="A0A7G1G533"/>
<dbReference type="EMBL" id="AP018712">
    <property type="protein sequence ID" value="BBE30134.1"/>
    <property type="molecule type" value="Genomic_DNA"/>
</dbReference>
<dbReference type="KEGG" id="ocy:OSSY52_02750"/>
<reference evidence="2 3" key="1">
    <citation type="submission" date="2018-06" db="EMBL/GenBank/DDBJ databases">
        <title>Genome sequencing of Oceanotoga sp. sy52.</title>
        <authorList>
            <person name="Mori K."/>
        </authorList>
    </citation>
    <scope>NUCLEOTIDE SEQUENCE [LARGE SCALE GENOMIC DNA]</scope>
    <source>
        <strain evidence="3">sy52</strain>
    </source>
</reference>
<name>A0A7G1G533_9BACT</name>
<dbReference type="Pfam" id="PF16258">
    <property type="entry name" value="DUF4912"/>
    <property type="match status" value="1"/>
</dbReference>
<gene>
    <name evidence="2" type="ORF">OSSY52_02750</name>
</gene>
<evidence type="ECO:0000256" key="1">
    <source>
        <dbReference type="SAM" id="Coils"/>
    </source>
</evidence>
<keyword evidence="3" id="KW-1185">Reference proteome</keyword>
<dbReference type="InterPro" id="IPR032585">
    <property type="entry name" value="DUF4912"/>
</dbReference>
<sequence length="234" mass="27741">MILDENILKILDLEEPSIQELRHISKKLNIKLRRSMKKKTIIKEIQKELRKLEQEGLIHTNKNKNILDFATNTYYDKDSLKNMYVNASLIYVYWSFSKETINVLKNKKEKNFFLRIFENDPLENLIRILETPVDIFKTKKLYINVKPNSTYYSEIGYKEKTTTFVSILTSNKINTPKNYPSHNKDELWLDLKTKNIKTIKSKEYDLIIEKINPIYSINNNAASSSFLWTGYDNI</sequence>
<dbReference type="RefSeq" id="WP_190615263.1">
    <property type="nucleotide sequence ID" value="NZ_AP018712.1"/>
</dbReference>